<evidence type="ECO:0000313" key="1">
    <source>
        <dbReference type="EMBL" id="MBX40187.1"/>
    </source>
</evidence>
<sequence>MFPVKELKLRSKVTSEDKFPIERGISPVRFPFERTRVVRRFKDRTWVGKLVGRLMEVIVTSET</sequence>
<protein>
    <submittedName>
        <fullName evidence="1">Uncharacterized protein</fullName>
    </submittedName>
</protein>
<reference evidence="1" key="1">
    <citation type="submission" date="2018-02" db="EMBL/GenBank/DDBJ databases">
        <title>Rhizophora mucronata_Transcriptome.</title>
        <authorList>
            <person name="Meera S.P."/>
            <person name="Sreeshan A."/>
            <person name="Augustine A."/>
        </authorList>
    </citation>
    <scope>NUCLEOTIDE SEQUENCE</scope>
    <source>
        <tissue evidence="1">Leaf</tissue>
    </source>
</reference>
<organism evidence="1">
    <name type="scientific">Rhizophora mucronata</name>
    <name type="common">Asiatic mangrove</name>
    <dbReference type="NCBI Taxonomy" id="61149"/>
    <lineage>
        <taxon>Eukaryota</taxon>
        <taxon>Viridiplantae</taxon>
        <taxon>Streptophyta</taxon>
        <taxon>Embryophyta</taxon>
        <taxon>Tracheophyta</taxon>
        <taxon>Spermatophyta</taxon>
        <taxon>Magnoliopsida</taxon>
        <taxon>eudicotyledons</taxon>
        <taxon>Gunneridae</taxon>
        <taxon>Pentapetalae</taxon>
        <taxon>rosids</taxon>
        <taxon>fabids</taxon>
        <taxon>Malpighiales</taxon>
        <taxon>Rhizophoraceae</taxon>
        <taxon>Rhizophora</taxon>
    </lineage>
</organism>
<dbReference type="EMBL" id="GGEC01059703">
    <property type="protein sequence ID" value="MBX40187.1"/>
    <property type="molecule type" value="Transcribed_RNA"/>
</dbReference>
<dbReference type="AlphaFoldDB" id="A0A2P2NCJ7"/>
<proteinExistence type="predicted"/>
<accession>A0A2P2NCJ7</accession>
<name>A0A2P2NCJ7_RHIMU</name>